<dbReference type="PROSITE" id="PS50995">
    <property type="entry name" value="HTH_MARR_2"/>
    <property type="match status" value="1"/>
</dbReference>
<name>A0A6H2H2H7_9BACL</name>
<feature type="region of interest" description="Disordered" evidence="6">
    <location>
        <begin position="1"/>
        <end position="29"/>
    </location>
</feature>
<comment type="subcellular location">
    <subcellularLocation>
        <location evidence="1">Cytoplasm</location>
    </subcellularLocation>
</comment>
<reference evidence="8 9" key="1">
    <citation type="submission" date="2020-04" db="EMBL/GenBank/DDBJ databases">
        <title>Novel Paenibacillus strain UniB2 isolated from commercial digestive syrup.</title>
        <authorList>
            <person name="Thorat V."/>
            <person name="Kirdat K."/>
            <person name="Tiwarekar B."/>
            <person name="Yadav A."/>
        </authorList>
    </citation>
    <scope>NUCLEOTIDE SEQUENCE [LARGE SCALE GENOMIC DNA]</scope>
    <source>
        <strain evidence="8 9">UniB2</strain>
    </source>
</reference>
<evidence type="ECO:0000313" key="9">
    <source>
        <dbReference type="Proteomes" id="UP000502136"/>
    </source>
</evidence>
<keyword evidence="5" id="KW-0804">Transcription</keyword>
<evidence type="ECO:0000256" key="6">
    <source>
        <dbReference type="SAM" id="MobiDB-lite"/>
    </source>
</evidence>
<evidence type="ECO:0000256" key="1">
    <source>
        <dbReference type="ARBA" id="ARBA00004496"/>
    </source>
</evidence>
<keyword evidence="2" id="KW-0963">Cytoplasm</keyword>
<protein>
    <submittedName>
        <fullName evidence="8">MarR family transcriptional regulator</fullName>
    </submittedName>
</protein>
<evidence type="ECO:0000256" key="4">
    <source>
        <dbReference type="ARBA" id="ARBA00023125"/>
    </source>
</evidence>
<dbReference type="InterPro" id="IPR039422">
    <property type="entry name" value="MarR/SlyA-like"/>
</dbReference>
<dbReference type="Proteomes" id="UP000502136">
    <property type="component" value="Chromosome"/>
</dbReference>
<dbReference type="GO" id="GO:0003700">
    <property type="term" value="F:DNA-binding transcription factor activity"/>
    <property type="evidence" value="ECO:0007669"/>
    <property type="project" value="InterPro"/>
</dbReference>
<evidence type="ECO:0000313" key="8">
    <source>
        <dbReference type="EMBL" id="QJC53881.1"/>
    </source>
</evidence>
<dbReference type="SUPFAM" id="SSF46785">
    <property type="entry name" value="Winged helix' DNA-binding domain"/>
    <property type="match status" value="1"/>
</dbReference>
<dbReference type="GO" id="GO:0003677">
    <property type="term" value="F:DNA binding"/>
    <property type="evidence" value="ECO:0007669"/>
    <property type="project" value="UniProtKB-KW"/>
</dbReference>
<evidence type="ECO:0000256" key="2">
    <source>
        <dbReference type="ARBA" id="ARBA00022490"/>
    </source>
</evidence>
<feature type="domain" description="HTH marR-type" evidence="7">
    <location>
        <begin position="38"/>
        <end position="168"/>
    </location>
</feature>
<dbReference type="KEGG" id="palr:HGI30_21700"/>
<dbReference type="Gene3D" id="1.10.10.10">
    <property type="entry name" value="Winged helix-like DNA-binding domain superfamily/Winged helix DNA-binding domain"/>
    <property type="match status" value="1"/>
</dbReference>
<evidence type="ECO:0000259" key="7">
    <source>
        <dbReference type="PROSITE" id="PS50995"/>
    </source>
</evidence>
<dbReference type="InterPro" id="IPR055166">
    <property type="entry name" value="Transc_reg_Sar_Rot_HTH"/>
</dbReference>
<keyword evidence="3" id="KW-0805">Transcription regulation</keyword>
<keyword evidence="9" id="KW-1185">Reference proteome</keyword>
<organism evidence="8 9">
    <name type="scientific">Paenibacillus albicereus</name>
    <dbReference type="NCBI Taxonomy" id="2726185"/>
    <lineage>
        <taxon>Bacteria</taxon>
        <taxon>Bacillati</taxon>
        <taxon>Bacillota</taxon>
        <taxon>Bacilli</taxon>
        <taxon>Bacillales</taxon>
        <taxon>Paenibacillaceae</taxon>
        <taxon>Paenibacillus</taxon>
    </lineage>
</organism>
<dbReference type="EMBL" id="CP051428">
    <property type="protein sequence ID" value="QJC53881.1"/>
    <property type="molecule type" value="Genomic_DNA"/>
</dbReference>
<evidence type="ECO:0000256" key="5">
    <source>
        <dbReference type="ARBA" id="ARBA00023163"/>
    </source>
</evidence>
<sequence>MTSSRSSRRDVPSAGTADQAKGPFPSGPDRGEEALPLDLQLCFALYACSKEVTRLYRPILQELGITYTQYVTLLALWERDGLPVKGLGSRLYLDSGTLTPLLKKLEAAGLVNRVRDGADERVLRVYLTEAGRALQRQAADIPRALCCVPGIDLQELEDLRVRLQSLHGRIHQQVKEEDSDGDRHES</sequence>
<dbReference type="GO" id="GO:0006950">
    <property type="term" value="P:response to stress"/>
    <property type="evidence" value="ECO:0007669"/>
    <property type="project" value="TreeGrafter"/>
</dbReference>
<dbReference type="AlphaFoldDB" id="A0A6H2H2H7"/>
<dbReference type="RefSeq" id="WP_168909410.1">
    <property type="nucleotide sequence ID" value="NZ_CP051428.1"/>
</dbReference>
<dbReference type="InterPro" id="IPR036390">
    <property type="entry name" value="WH_DNA-bd_sf"/>
</dbReference>
<dbReference type="PANTHER" id="PTHR33164">
    <property type="entry name" value="TRANSCRIPTIONAL REGULATOR, MARR FAMILY"/>
    <property type="match status" value="1"/>
</dbReference>
<gene>
    <name evidence="8" type="ORF">HGI30_21700</name>
</gene>
<proteinExistence type="predicted"/>
<dbReference type="InterPro" id="IPR036388">
    <property type="entry name" value="WH-like_DNA-bd_sf"/>
</dbReference>
<evidence type="ECO:0000256" key="3">
    <source>
        <dbReference type="ARBA" id="ARBA00023015"/>
    </source>
</evidence>
<dbReference type="InterPro" id="IPR000835">
    <property type="entry name" value="HTH_MarR-typ"/>
</dbReference>
<keyword evidence="4" id="KW-0238">DNA-binding</keyword>
<accession>A0A6H2H2H7</accession>
<dbReference type="PANTHER" id="PTHR33164:SF5">
    <property type="entry name" value="ORGANIC HYDROPEROXIDE RESISTANCE TRANSCRIPTIONAL REGULATOR"/>
    <property type="match status" value="1"/>
</dbReference>
<dbReference type="GO" id="GO:0005737">
    <property type="term" value="C:cytoplasm"/>
    <property type="evidence" value="ECO:0007669"/>
    <property type="project" value="UniProtKB-SubCell"/>
</dbReference>
<dbReference type="SMART" id="SM00347">
    <property type="entry name" value="HTH_MARR"/>
    <property type="match status" value="1"/>
</dbReference>
<dbReference type="Pfam" id="PF22381">
    <property type="entry name" value="Staph_reg_Sar_Rot"/>
    <property type="match status" value="1"/>
</dbReference>
<dbReference type="FunFam" id="1.10.10.10:FF:000163">
    <property type="entry name" value="MarR family transcriptional regulator"/>
    <property type="match status" value="1"/>
</dbReference>